<dbReference type="SUPFAM" id="SSF144232">
    <property type="entry name" value="HIT/MYND zinc finger-like"/>
    <property type="match status" value="1"/>
</dbReference>
<keyword evidence="7" id="KW-1185">Reference proteome</keyword>
<dbReference type="AlphaFoldDB" id="A0A1B7MN27"/>
<evidence type="ECO:0000256" key="3">
    <source>
        <dbReference type="ARBA" id="ARBA00022833"/>
    </source>
</evidence>
<name>A0A1B7MN27_9AGAM</name>
<evidence type="ECO:0000256" key="1">
    <source>
        <dbReference type="ARBA" id="ARBA00022723"/>
    </source>
</evidence>
<dbReference type="Proteomes" id="UP000092154">
    <property type="component" value="Unassembled WGS sequence"/>
</dbReference>
<dbReference type="GO" id="GO:0008270">
    <property type="term" value="F:zinc ion binding"/>
    <property type="evidence" value="ECO:0007669"/>
    <property type="project" value="UniProtKB-KW"/>
</dbReference>
<dbReference type="Pfam" id="PF01753">
    <property type="entry name" value="zf-MYND"/>
    <property type="match status" value="1"/>
</dbReference>
<gene>
    <name evidence="6" type="ORF">K503DRAFT_725099</name>
</gene>
<evidence type="ECO:0000259" key="5">
    <source>
        <dbReference type="PROSITE" id="PS50865"/>
    </source>
</evidence>
<evidence type="ECO:0000313" key="6">
    <source>
        <dbReference type="EMBL" id="OAX33989.1"/>
    </source>
</evidence>
<dbReference type="OrthoDB" id="5231159at2759"/>
<dbReference type="InterPro" id="IPR002893">
    <property type="entry name" value="Znf_MYND"/>
</dbReference>
<dbReference type="Gene3D" id="6.10.140.2220">
    <property type="match status" value="1"/>
</dbReference>
<accession>A0A1B7MN27</accession>
<organism evidence="6 7">
    <name type="scientific">Rhizopogon vinicolor AM-OR11-026</name>
    <dbReference type="NCBI Taxonomy" id="1314800"/>
    <lineage>
        <taxon>Eukaryota</taxon>
        <taxon>Fungi</taxon>
        <taxon>Dikarya</taxon>
        <taxon>Basidiomycota</taxon>
        <taxon>Agaricomycotina</taxon>
        <taxon>Agaricomycetes</taxon>
        <taxon>Agaricomycetidae</taxon>
        <taxon>Boletales</taxon>
        <taxon>Suillineae</taxon>
        <taxon>Rhizopogonaceae</taxon>
        <taxon>Rhizopogon</taxon>
    </lineage>
</organism>
<evidence type="ECO:0000313" key="7">
    <source>
        <dbReference type="Proteomes" id="UP000092154"/>
    </source>
</evidence>
<dbReference type="PROSITE" id="PS50865">
    <property type="entry name" value="ZF_MYND_2"/>
    <property type="match status" value="1"/>
</dbReference>
<keyword evidence="1" id="KW-0479">Metal-binding</keyword>
<keyword evidence="2 4" id="KW-0863">Zinc-finger</keyword>
<reference evidence="6 7" key="1">
    <citation type="submission" date="2016-06" db="EMBL/GenBank/DDBJ databases">
        <title>Comparative genomics of the ectomycorrhizal sister species Rhizopogon vinicolor and Rhizopogon vesiculosus (Basidiomycota: Boletales) reveals a divergence of the mating type B locus.</title>
        <authorList>
            <consortium name="DOE Joint Genome Institute"/>
            <person name="Mujic A.B."/>
            <person name="Kuo A."/>
            <person name="Tritt A."/>
            <person name="Lipzen A."/>
            <person name="Chen C."/>
            <person name="Johnson J."/>
            <person name="Sharma A."/>
            <person name="Barry K."/>
            <person name="Grigoriev I.V."/>
            <person name="Spatafora J.W."/>
        </authorList>
    </citation>
    <scope>NUCLEOTIDE SEQUENCE [LARGE SCALE GENOMIC DNA]</scope>
    <source>
        <strain evidence="6 7">AM-OR11-026</strain>
    </source>
</reference>
<dbReference type="InParanoid" id="A0A1B7MN27"/>
<evidence type="ECO:0000256" key="2">
    <source>
        <dbReference type="ARBA" id="ARBA00022771"/>
    </source>
</evidence>
<proteinExistence type="predicted"/>
<dbReference type="EMBL" id="KV448675">
    <property type="protein sequence ID" value="OAX33989.1"/>
    <property type="molecule type" value="Genomic_DNA"/>
</dbReference>
<keyword evidence="3" id="KW-0862">Zinc</keyword>
<protein>
    <recommendedName>
        <fullName evidence="5">MYND-type domain-containing protein</fullName>
    </recommendedName>
</protein>
<sequence>MASVSPAVENSPVDPLSPLLSKKFNITDIKEDPLKWNKDWEAVIASSSAADMLKGICRTLDDSFFTSDDLVGFHSTLRKFQEDIAQDLCFVSEHKLDVVWLLLNASEQRRHILEGLKKACEASPPLWGDDCRAFCPEIAISNFLSQGGKGFLDFLSRTLEVFESSKTPAFLPNTWWEQASDLPNAWWNEASNELPPTEQRSRSTRIVFEVATIARNQFIGNFVLSSVNSIAHDFVNHSEGMKDVRDVVDNSDGYFTRSLASFKTELRDKPLIRCENCTKIQEEIEQAARFMVCGTCKSKLAFEVHYCSRTCQKQDWPVHKRACGKNKVSKGLSGTKGDRFWACTDPITDIMCTFPRSQDGTIAPRDIGIGPSTGKRSPAAERQAEMLEANKDVDYFLFTASGEPLCLVIDDSAVKMTFRIMRASVMMPDIGVEALAEYILKCTSGHPGLSRDIILKQLCAEYGDDTPQKLAKLERDKPPGMGSDTFIESIAKNFSRSRYQSLRIFGDMISP</sequence>
<evidence type="ECO:0000256" key="4">
    <source>
        <dbReference type="PROSITE-ProRule" id="PRU00134"/>
    </source>
</evidence>
<feature type="domain" description="MYND-type" evidence="5">
    <location>
        <begin position="274"/>
        <end position="323"/>
    </location>
</feature>